<dbReference type="InterPro" id="IPR013806">
    <property type="entry name" value="Kringle-like"/>
</dbReference>
<dbReference type="Proteomes" id="UP000322234">
    <property type="component" value="Unassembled WGS sequence"/>
</dbReference>
<evidence type="ECO:0000256" key="5">
    <source>
        <dbReference type="ARBA" id="ARBA00023157"/>
    </source>
</evidence>
<name>A0A6B0RS77_9CETA</name>
<dbReference type="InterPro" id="IPR036943">
    <property type="entry name" value="FN_type2_sf"/>
</dbReference>
<dbReference type="PROSITE" id="PS51092">
    <property type="entry name" value="FN2_2"/>
    <property type="match status" value="3"/>
</dbReference>
<dbReference type="GO" id="GO:0007338">
    <property type="term" value="P:single fertilization"/>
    <property type="evidence" value="ECO:0007669"/>
    <property type="project" value="UniProtKB-KW"/>
</dbReference>
<dbReference type="PANTHER" id="PTHR22918:SF3">
    <property type="entry name" value="SEMINAL PLASMA PROTEIN HSP-1"/>
    <property type="match status" value="1"/>
</dbReference>
<evidence type="ECO:0000256" key="6">
    <source>
        <dbReference type="ARBA" id="ARBA00023279"/>
    </source>
</evidence>
<comment type="subcellular location">
    <subcellularLocation>
        <location evidence="1">Secreted</location>
    </subcellularLocation>
</comment>
<dbReference type="AlphaFoldDB" id="A0A6B0RS77"/>
<dbReference type="GO" id="GO:0008201">
    <property type="term" value="F:heparin binding"/>
    <property type="evidence" value="ECO:0007669"/>
    <property type="project" value="TreeGrafter"/>
</dbReference>
<comment type="similarity">
    <text evidence="2">Belongs to the seminal plasma protein family.</text>
</comment>
<evidence type="ECO:0000256" key="4">
    <source>
        <dbReference type="ARBA" id="ARBA00022737"/>
    </source>
</evidence>
<evidence type="ECO:0000256" key="3">
    <source>
        <dbReference type="ARBA" id="ARBA00022525"/>
    </source>
</evidence>
<dbReference type="InterPro" id="IPR051666">
    <property type="entry name" value="SP_Capacitation_Regulator"/>
</dbReference>
<keyword evidence="6" id="KW-0278">Fertilization</keyword>
<feature type="disulfide bond" evidence="7">
    <location>
        <begin position="66"/>
        <end position="92"/>
    </location>
</feature>
<dbReference type="FunFam" id="2.10.10.10:FF:000003">
    <property type="entry name" value="binder of sperm protein homolog 1"/>
    <property type="match status" value="1"/>
</dbReference>
<proteinExistence type="inferred from homology"/>
<keyword evidence="4" id="KW-0677">Repeat</keyword>
<comment type="caution">
    <text evidence="7">Lacks conserved residue(s) required for the propagation of feature annotation.</text>
</comment>
<keyword evidence="10" id="KW-1185">Reference proteome</keyword>
<keyword evidence="5 7" id="KW-1015">Disulfide bond</keyword>
<keyword evidence="3" id="KW-0964">Secreted</keyword>
<dbReference type="CDD" id="cd00062">
    <property type="entry name" value="FN2"/>
    <property type="match status" value="2"/>
</dbReference>
<dbReference type="PROSITE" id="PS00023">
    <property type="entry name" value="FN2_1"/>
    <property type="match status" value="1"/>
</dbReference>
<dbReference type="GO" id="GO:0048240">
    <property type="term" value="P:sperm capacitation"/>
    <property type="evidence" value="ECO:0007669"/>
    <property type="project" value="TreeGrafter"/>
</dbReference>
<dbReference type="FunFam" id="2.10.10.10:FF:000005">
    <property type="entry name" value="Epididymal sperm binding protein 1"/>
    <property type="match status" value="1"/>
</dbReference>
<feature type="domain" description="Fibronectin type-II" evidence="8">
    <location>
        <begin position="61"/>
        <end position="109"/>
    </location>
</feature>
<gene>
    <name evidence="9" type="ORF">E5288_WYG017666</name>
</gene>
<dbReference type="PRINTS" id="PR00013">
    <property type="entry name" value="FNTYPEII"/>
</dbReference>
<reference evidence="9" key="1">
    <citation type="submission" date="2019-10" db="EMBL/GenBank/DDBJ databases">
        <title>The sequence and de novo assembly of the wild yak genome.</title>
        <authorList>
            <person name="Liu Y."/>
        </authorList>
    </citation>
    <scope>NUCLEOTIDE SEQUENCE [LARGE SCALE GENOMIC DNA]</scope>
    <source>
        <strain evidence="9">WY2019</strain>
    </source>
</reference>
<dbReference type="SUPFAM" id="SSF57440">
    <property type="entry name" value="Kringle-like"/>
    <property type="match status" value="3"/>
</dbReference>
<feature type="domain" description="Fibronectin type-II" evidence="8">
    <location>
        <begin position="116"/>
        <end position="162"/>
    </location>
</feature>
<protein>
    <recommendedName>
        <fullName evidence="8">Fibronectin type-II domain-containing protein</fullName>
    </recommendedName>
</protein>
<dbReference type="PANTHER" id="PTHR22918">
    <property type="entry name" value="SEMINAL PLASMA PROTEIN"/>
    <property type="match status" value="1"/>
</dbReference>
<evidence type="ECO:0000256" key="7">
    <source>
        <dbReference type="PROSITE-ProRule" id="PRU00479"/>
    </source>
</evidence>
<evidence type="ECO:0000256" key="2">
    <source>
        <dbReference type="ARBA" id="ARBA00010011"/>
    </source>
</evidence>
<evidence type="ECO:0000313" key="9">
    <source>
        <dbReference type="EMBL" id="MXQ92939.1"/>
    </source>
</evidence>
<dbReference type="SMART" id="SM00059">
    <property type="entry name" value="FN2"/>
    <property type="match status" value="3"/>
</dbReference>
<feature type="disulfide bond" evidence="7">
    <location>
        <begin position="80"/>
        <end position="107"/>
    </location>
</feature>
<dbReference type="GO" id="GO:0009986">
    <property type="term" value="C:cell surface"/>
    <property type="evidence" value="ECO:0007669"/>
    <property type="project" value="TreeGrafter"/>
</dbReference>
<evidence type="ECO:0000313" key="10">
    <source>
        <dbReference type="Proteomes" id="UP000322234"/>
    </source>
</evidence>
<evidence type="ECO:0000259" key="8">
    <source>
        <dbReference type="PROSITE" id="PS51092"/>
    </source>
</evidence>
<dbReference type="EMBL" id="VBQZ03000089">
    <property type="protein sequence ID" value="MXQ92939.1"/>
    <property type="molecule type" value="Genomic_DNA"/>
</dbReference>
<dbReference type="GO" id="GO:0033700">
    <property type="term" value="P:phospholipid efflux"/>
    <property type="evidence" value="ECO:0007669"/>
    <property type="project" value="UniProtKB-ARBA"/>
</dbReference>
<evidence type="ECO:0000256" key="1">
    <source>
        <dbReference type="ARBA" id="ARBA00004613"/>
    </source>
</evidence>
<sequence length="255" mass="29317">MKDMSKTPKTKNMEEDKKDSCIFPFTYKGSTYFSCTRANSLSPWCSTRAIYDGRWKHCLTEDYPRCVFPFIYRGKPHNGCITDGSLFGRQWCSVTSSFDEKQQWKYCETNEYGGNSFSKPCIFPAVYRNNVVSECLEDENSKLWCPTTENMDKDGKWSLCADTSTMGKGIGWAREFPHWFLASLATSRSTTKTRIILTAPIKDQRRTFYGVQPLTTMTGTTLGCTADAKPDIRNRFQPFSLIHCQSDRYIHMTSH</sequence>
<accession>A0A6B0RS77</accession>
<comment type="caution">
    <text evidence="9">The sequence shown here is derived from an EMBL/GenBank/DDBJ whole genome shotgun (WGS) entry which is preliminary data.</text>
</comment>
<dbReference type="GO" id="GO:1902492">
    <property type="term" value="P:positive regulation of sperm capacitation"/>
    <property type="evidence" value="ECO:0007669"/>
    <property type="project" value="UniProtKB-ARBA"/>
</dbReference>
<dbReference type="Gene3D" id="2.10.10.10">
    <property type="entry name" value="Fibronectin, type II, collagen-binding"/>
    <property type="match status" value="3"/>
</dbReference>
<dbReference type="InterPro" id="IPR000562">
    <property type="entry name" value="FN_type2_dom"/>
</dbReference>
<dbReference type="FunFam" id="2.10.10.10:FF:000009">
    <property type="entry name" value="Epididymal sperm-binding protein 1"/>
    <property type="match status" value="1"/>
</dbReference>
<organism evidence="9 10">
    <name type="scientific">Bos mutus</name>
    <name type="common">wild yak</name>
    <dbReference type="NCBI Taxonomy" id="72004"/>
    <lineage>
        <taxon>Eukaryota</taxon>
        <taxon>Metazoa</taxon>
        <taxon>Chordata</taxon>
        <taxon>Craniata</taxon>
        <taxon>Vertebrata</taxon>
        <taxon>Euteleostomi</taxon>
        <taxon>Mammalia</taxon>
        <taxon>Eutheria</taxon>
        <taxon>Laurasiatheria</taxon>
        <taxon>Artiodactyla</taxon>
        <taxon>Ruminantia</taxon>
        <taxon>Pecora</taxon>
        <taxon>Bovidae</taxon>
        <taxon>Bovinae</taxon>
        <taxon>Bos</taxon>
    </lineage>
</organism>
<feature type="domain" description="Fibronectin type-II" evidence="8">
    <location>
        <begin position="16"/>
        <end position="60"/>
    </location>
</feature>
<dbReference type="GO" id="GO:0005615">
    <property type="term" value="C:extracellular space"/>
    <property type="evidence" value="ECO:0007669"/>
    <property type="project" value="UniProtKB-ARBA"/>
</dbReference>
<dbReference type="Pfam" id="PF00040">
    <property type="entry name" value="fn2"/>
    <property type="match status" value="3"/>
</dbReference>